<evidence type="ECO:0000313" key="3">
    <source>
        <dbReference type="EMBL" id="GGD24636.1"/>
    </source>
</evidence>
<evidence type="ECO:0000313" key="4">
    <source>
        <dbReference type="Proteomes" id="UP000613160"/>
    </source>
</evidence>
<organism evidence="3 4">
    <name type="scientific">Aureimonas glaciei</name>
    <dbReference type="NCBI Taxonomy" id="1776957"/>
    <lineage>
        <taxon>Bacteria</taxon>
        <taxon>Pseudomonadati</taxon>
        <taxon>Pseudomonadota</taxon>
        <taxon>Alphaproteobacteria</taxon>
        <taxon>Hyphomicrobiales</taxon>
        <taxon>Aurantimonadaceae</taxon>
        <taxon>Aureimonas</taxon>
    </lineage>
</organism>
<dbReference type="EMBL" id="BMJJ01000007">
    <property type="protein sequence ID" value="GGD24636.1"/>
    <property type="molecule type" value="Genomic_DNA"/>
</dbReference>
<dbReference type="Pfam" id="PF12706">
    <property type="entry name" value="Lactamase_B_2"/>
    <property type="match status" value="1"/>
</dbReference>
<protein>
    <submittedName>
        <fullName evidence="3">Phosphoribosyl 1,2-cyclic phosphodiesterase</fullName>
    </submittedName>
</protein>
<dbReference type="AlphaFoldDB" id="A0A916Y035"/>
<dbReference type="InterPro" id="IPR001279">
    <property type="entry name" value="Metallo-B-lactamas"/>
</dbReference>
<feature type="region of interest" description="Disordered" evidence="1">
    <location>
        <begin position="21"/>
        <end position="41"/>
    </location>
</feature>
<gene>
    <name evidence="3" type="ORF">GCM10011335_29470</name>
</gene>
<name>A0A916Y035_9HYPH</name>
<reference evidence="3" key="1">
    <citation type="journal article" date="2014" name="Int. J. Syst. Evol. Microbiol.">
        <title>Complete genome sequence of Corynebacterium casei LMG S-19264T (=DSM 44701T), isolated from a smear-ripened cheese.</title>
        <authorList>
            <consortium name="US DOE Joint Genome Institute (JGI-PGF)"/>
            <person name="Walter F."/>
            <person name="Albersmeier A."/>
            <person name="Kalinowski J."/>
            <person name="Ruckert C."/>
        </authorList>
    </citation>
    <scope>NUCLEOTIDE SEQUENCE</scope>
    <source>
        <strain evidence="3">CGMCC 1.15493</strain>
    </source>
</reference>
<sequence>MSDTLRLTILGCGSSPGTPRITGDWGACDPAEPRNRRSRSSALIERVSGEGTTTVVIDCGPDFRLQMLAAQVSRLDAVLITHPHADHIHGLDDLRGYNQDSKALIPVHSDAATHARLLEAFGYCYRTPTGSDYRPIVRHVPIEPNEVFAVDGPGGPLSIRAFRQVHGSIHSLGFRIGPLAYCTDVSDFPPAAVEAIEGAEHIVIDALQYRPHPSHLSLDQALDWIARLKVGRATLTHMHTPLDYATLCAALPAQVRPGHDGLRLEFPVD</sequence>
<dbReference type="PANTHER" id="PTHR42663">
    <property type="entry name" value="HYDROLASE C777.06C-RELATED-RELATED"/>
    <property type="match status" value="1"/>
</dbReference>
<keyword evidence="4" id="KW-1185">Reference proteome</keyword>
<evidence type="ECO:0000256" key="1">
    <source>
        <dbReference type="SAM" id="MobiDB-lite"/>
    </source>
</evidence>
<feature type="domain" description="Metallo-beta-lactamase" evidence="2">
    <location>
        <begin position="38"/>
        <end position="239"/>
    </location>
</feature>
<accession>A0A916Y035</accession>
<dbReference type="Gene3D" id="3.60.15.10">
    <property type="entry name" value="Ribonuclease Z/Hydroxyacylglutathione hydrolase-like"/>
    <property type="match status" value="1"/>
</dbReference>
<dbReference type="SMART" id="SM00849">
    <property type="entry name" value="Lactamase_B"/>
    <property type="match status" value="1"/>
</dbReference>
<dbReference type="SUPFAM" id="SSF56281">
    <property type="entry name" value="Metallo-hydrolase/oxidoreductase"/>
    <property type="match status" value="1"/>
</dbReference>
<dbReference type="Proteomes" id="UP000613160">
    <property type="component" value="Unassembled WGS sequence"/>
</dbReference>
<comment type="caution">
    <text evidence="3">The sequence shown here is derived from an EMBL/GenBank/DDBJ whole genome shotgun (WGS) entry which is preliminary data.</text>
</comment>
<proteinExistence type="predicted"/>
<evidence type="ECO:0000259" key="2">
    <source>
        <dbReference type="SMART" id="SM00849"/>
    </source>
</evidence>
<reference evidence="3" key="2">
    <citation type="submission" date="2020-09" db="EMBL/GenBank/DDBJ databases">
        <authorList>
            <person name="Sun Q."/>
            <person name="Zhou Y."/>
        </authorList>
    </citation>
    <scope>NUCLEOTIDE SEQUENCE</scope>
    <source>
        <strain evidence="3">CGMCC 1.15493</strain>
    </source>
</reference>
<dbReference type="PANTHER" id="PTHR42663:SF6">
    <property type="entry name" value="HYDROLASE C777.06C-RELATED"/>
    <property type="match status" value="1"/>
</dbReference>
<dbReference type="CDD" id="cd16279">
    <property type="entry name" value="metallo-hydrolase-like_MBL-fold"/>
    <property type="match status" value="1"/>
</dbReference>
<dbReference type="RefSeq" id="WP_188851993.1">
    <property type="nucleotide sequence ID" value="NZ_BMJJ01000007.1"/>
</dbReference>
<dbReference type="InterPro" id="IPR036866">
    <property type="entry name" value="RibonucZ/Hydroxyglut_hydro"/>
</dbReference>